<keyword evidence="9 10" id="KW-0472">Membrane</keyword>
<dbReference type="InterPro" id="IPR034804">
    <property type="entry name" value="SQR/QFR_C/D"/>
</dbReference>
<reference evidence="11" key="1">
    <citation type="submission" date="2022-12" db="EMBL/GenBank/DDBJ databases">
        <title>Paracoccus onchidii sp. nov., isolated from a marine invertebrate from the South China Sea.</title>
        <authorList>
            <person name="Xu S."/>
            <person name="Liu Z."/>
            <person name="Xu Y."/>
        </authorList>
    </citation>
    <scope>NUCLEOTIDE SEQUENCE</scope>
    <source>
        <strain evidence="11">Z330</strain>
    </source>
</reference>
<evidence type="ECO:0000256" key="5">
    <source>
        <dbReference type="ARBA" id="ARBA00022692"/>
    </source>
</evidence>
<proteinExistence type="predicted"/>
<comment type="caution">
    <text evidence="11">The sequence shown here is derived from an EMBL/GenBank/DDBJ whole genome shotgun (WGS) entry which is preliminary data.</text>
</comment>
<evidence type="ECO:0000256" key="8">
    <source>
        <dbReference type="ARBA" id="ARBA00023004"/>
    </source>
</evidence>
<feature type="transmembrane region" description="Helical" evidence="10">
    <location>
        <begin position="52"/>
        <end position="74"/>
    </location>
</feature>
<comment type="cofactor">
    <cofactor evidence="1">
        <name>heme</name>
        <dbReference type="ChEBI" id="CHEBI:30413"/>
    </cofactor>
</comment>
<protein>
    <submittedName>
        <fullName evidence="11">Succinate dehydrogenase</fullName>
    </submittedName>
</protein>
<gene>
    <name evidence="11" type="ORF">PAF17_01790</name>
</gene>
<dbReference type="SUPFAM" id="SSF81343">
    <property type="entry name" value="Fumarate reductase respiratory complex transmembrane subunits"/>
    <property type="match status" value="1"/>
</dbReference>
<keyword evidence="5 10" id="KW-0812">Transmembrane</keyword>
<keyword evidence="8" id="KW-0408">Iron</keyword>
<dbReference type="Gene3D" id="1.20.1300.10">
    <property type="entry name" value="Fumarate reductase/succinate dehydrogenase, transmembrane subunit"/>
    <property type="match status" value="1"/>
</dbReference>
<evidence type="ECO:0000256" key="7">
    <source>
        <dbReference type="ARBA" id="ARBA00022989"/>
    </source>
</evidence>
<name>A0ABT4ZA47_9RHOB</name>
<evidence type="ECO:0000256" key="10">
    <source>
        <dbReference type="SAM" id="Phobius"/>
    </source>
</evidence>
<organism evidence="11 12">
    <name type="scientific">Paracoccus onchidii</name>
    <dbReference type="NCBI Taxonomy" id="3017813"/>
    <lineage>
        <taxon>Bacteria</taxon>
        <taxon>Pseudomonadati</taxon>
        <taxon>Pseudomonadota</taxon>
        <taxon>Alphaproteobacteria</taxon>
        <taxon>Rhodobacterales</taxon>
        <taxon>Paracoccaceae</taxon>
        <taxon>Paracoccus</taxon>
    </lineage>
</organism>
<evidence type="ECO:0000313" key="11">
    <source>
        <dbReference type="EMBL" id="MDB6176233.1"/>
    </source>
</evidence>
<evidence type="ECO:0000256" key="6">
    <source>
        <dbReference type="ARBA" id="ARBA00022723"/>
    </source>
</evidence>
<evidence type="ECO:0000256" key="4">
    <source>
        <dbReference type="ARBA" id="ARBA00022617"/>
    </source>
</evidence>
<evidence type="ECO:0000256" key="1">
    <source>
        <dbReference type="ARBA" id="ARBA00001971"/>
    </source>
</evidence>
<evidence type="ECO:0000256" key="3">
    <source>
        <dbReference type="ARBA" id="ARBA00004370"/>
    </source>
</evidence>
<sequence length="110" mass="12012">MLDLRLYLAQRLSAMVMVPFVFVHLGVMIYAIQGGLSASEILGRTQGSLFWFLFYGMFVVASSLHAAIGLRVIVHEVTGLRGLLLAALTWGGFVVFFFLGARAVTAVTMI</sequence>
<comment type="function">
    <text evidence="2">Membrane-anchoring subunit of succinate dehydrogenase (SDH).</text>
</comment>
<keyword evidence="6" id="KW-0479">Metal-binding</keyword>
<accession>A0ABT4ZA47</accession>
<dbReference type="EMBL" id="JAQBIE010000002">
    <property type="protein sequence ID" value="MDB6176233.1"/>
    <property type="molecule type" value="Genomic_DNA"/>
</dbReference>
<dbReference type="InterPro" id="IPR000701">
    <property type="entry name" value="SuccDH_FuR_B_TM-su"/>
</dbReference>
<feature type="transmembrane region" description="Helical" evidence="10">
    <location>
        <begin position="12"/>
        <end position="32"/>
    </location>
</feature>
<evidence type="ECO:0000256" key="2">
    <source>
        <dbReference type="ARBA" id="ARBA00004050"/>
    </source>
</evidence>
<dbReference type="RefSeq" id="WP_271887368.1">
    <property type="nucleotide sequence ID" value="NZ_JAQBIE010000002.1"/>
</dbReference>
<keyword evidence="12" id="KW-1185">Reference proteome</keyword>
<evidence type="ECO:0000313" key="12">
    <source>
        <dbReference type="Proteomes" id="UP001165641"/>
    </source>
</evidence>
<feature type="transmembrane region" description="Helical" evidence="10">
    <location>
        <begin position="83"/>
        <end position="104"/>
    </location>
</feature>
<dbReference type="Proteomes" id="UP001165641">
    <property type="component" value="Unassembled WGS sequence"/>
</dbReference>
<dbReference type="Pfam" id="PF01127">
    <property type="entry name" value="Sdh_cyt"/>
    <property type="match status" value="1"/>
</dbReference>
<comment type="subcellular location">
    <subcellularLocation>
        <location evidence="3">Membrane</location>
    </subcellularLocation>
</comment>
<evidence type="ECO:0000256" key="9">
    <source>
        <dbReference type="ARBA" id="ARBA00023136"/>
    </source>
</evidence>
<keyword evidence="4" id="KW-0349">Heme</keyword>
<keyword evidence="7 10" id="KW-1133">Transmembrane helix</keyword>